<dbReference type="InterPro" id="IPR013324">
    <property type="entry name" value="RNA_pol_sigma_r3/r4-like"/>
</dbReference>
<dbReference type="SUPFAM" id="SSF88659">
    <property type="entry name" value="Sigma3 and sigma4 domains of RNA polymerase sigma factors"/>
    <property type="match status" value="1"/>
</dbReference>
<dbReference type="PANTHER" id="PTHR34236">
    <property type="entry name" value="DIMETHYL SULFOXIDE REDUCTASE TRANSCRIPTIONAL ACTIVATOR"/>
    <property type="match status" value="1"/>
</dbReference>
<dbReference type="Proteomes" id="UP001057580">
    <property type="component" value="Chromosome"/>
</dbReference>
<gene>
    <name evidence="4" type="ORF">N0B31_14460</name>
</gene>
<dbReference type="RefSeq" id="WP_260592331.1">
    <property type="nucleotide sequence ID" value="NZ_CP104003.1"/>
</dbReference>
<dbReference type="InterPro" id="IPR007050">
    <property type="entry name" value="HTH_bacterioopsin"/>
</dbReference>
<dbReference type="GeneID" id="74943648"/>
<evidence type="ECO:0000313" key="4">
    <source>
        <dbReference type="EMBL" id="UWM53337.1"/>
    </source>
</evidence>
<keyword evidence="1" id="KW-0805">Transcription regulation</keyword>
<dbReference type="KEGG" id="ssai:N0B31_14460"/>
<keyword evidence="2" id="KW-0804">Transcription</keyword>
<dbReference type="InterPro" id="IPR036388">
    <property type="entry name" value="WH-like_DNA-bd_sf"/>
</dbReference>
<sequence length="235" mass="26698">MLTAKVCVRYEGDWTAQLAAHDVFGEFIASTFRDRRYVGIMAVECDADDTATVLDIIGDHRMIDAVEVVEEFDADERNRSSMTLFIEGQLTEFTPLQTLLYEGFLPIGPTKLENGRECFDLLLHDREELSNAIELLEQFGSVGVDRISEEFRREVVPSRAGWQALLASFPPRRRELLNLALEAGYFEIPRETTLEELAEEMGITKTTASTHLRKAERQLFEFLLPYINLATENGA</sequence>
<proteinExistence type="predicted"/>
<dbReference type="Pfam" id="PF04967">
    <property type="entry name" value="HTH_10"/>
    <property type="match status" value="1"/>
</dbReference>
<dbReference type="EMBL" id="CP104003">
    <property type="protein sequence ID" value="UWM53337.1"/>
    <property type="molecule type" value="Genomic_DNA"/>
</dbReference>
<keyword evidence="5" id="KW-1185">Reference proteome</keyword>
<dbReference type="Gene3D" id="1.10.10.10">
    <property type="entry name" value="Winged helix-like DNA-binding domain superfamily/Winged helix DNA-binding domain"/>
    <property type="match status" value="1"/>
</dbReference>
<reference evidence="4" key="1">
    <citation type="submission" date="2022-09" db="EMBL/GenBank/DDBJ databases">
        <title>Diverse halophilic archaea isolated from saline environments.</title>
        <authorList>
            <person name="Cui H.-L."/>
        </authorList>
    </citation>
    <scope>NUCLEOTIDE SEQUENCE</scope>
    <source>
        <strain evidence="4">ZS-35-S2</strain>
    </source>
</reference>
<evidence type="ECO:0000313" key="5">
    <source>
        <dbReference type="Proteomes" id="UP001057580"/>
    </source>
</evidence>
<dbReference type="AlphaFoldDB" id="A0A9E7R0E8"/>
<name>A0A9E7R0E8_9EURY</name>
<protein>
    <submittedName>
        <fullName evidence="4">Helix-turn-helix domain-containing protein</fullName>
    </submittedName>
</protein>
<evidence type="ECO:0000256" key="1">
    <source>
        <dbReference type="ARBA" id="ARBA00023015"/>
    </source>
</evidence>
<feature type="domain" description="HTH bat-type" evidence="3">
    <location>
        <begin position="172"/>
        <end position="221"/>
    </location>
</feature>
<evidence type="ECO:0000259" key="3">
    <source>
        <dbReference type="Pfam" id="PF04967"/>
    </source>
</evidence>
<dbReference type="PANTHER" id="PTHR34236:SF1">
    <property type="entry name" value="DIMETHYL SULFOXIDE REDUCTASE TRANSCRIPTIONAL ACTIVATOR"/>
    <property type="match status" value="1"/>
</dbReference>
<evidence type="ECO:0000256" key="2">
    <source>
        <dbReference type="ARBA" id="ARBA00023163"/>
    </source>
</evidence>
<organism evidence="4 5">
    <name type="scientific">Salinirubellus salinus</name>
    <dbReference type="NCBI Taxonomy" id="1364945"/>
    <lineage>
        <taxon>Archaea</taxon>
        <taxon>Methanobacteriati</taxon>
        <taxon>Methanobacteriota</taxon>
        <taxon>Stenosarchaea group</taxon>
        <taxon>Halobacteria</taxon>
        <taxon>Halobacteriales</taxon>
        <taxon>Natronomonadaceae</taxon>
        <taxon>Salinirubellus</taxon>
    </lineage>
</organism>
<accession>A0A9E7R0E8</accession>